<evidence type="ECO:0000313" key="1">
    <source>
        <dbReference type="EMBL" id="OQV13577.1"/>
    </source>
</evidence>
<name>A0A1W0WEH6_HYPEX</name>
<sequence length="109" mass="11708">MFHSLTTINWQNIDFSANTSTALLPLLKAITIETNSALLSIPKPVLNTLRSSSVTLKFNDNGNACVGCLTQDLIDWVRTVPIVGVIRFLTTSCMNSTGGSDEFSGSTAQ</sequence>
<dbReference type="Proteomes" id="UP000192578">
    <property type="component" value="Unassembled WGS sequence"/>
</dbReference>
<organism evidence="1 2">
    <name type="scientific">Hypsibius exemplaris</name>
    <name type="common">Freshwater tardigrade</name>
    <dbReference type="NCBI Taxonomy" id="2072580"/>
    <lineage>
        <taxon>Eukaryota</taxon>
        <taxon>Metazoa</taxon>
        <taxon>Ecdysozoa</taxon>
        <taxon>Tardigrada</taxon>
        <taxon>Eutardigrada</taxon>
        <taxon>Parachela</taxon>
        <taxon>Hypsibioidea</taxon>
        <taxon>Hypsibiidae</taxon>
        <taxon>Hypsibius</taxon>
    </lineage>
</organism>
<keyword evidence="2" id="KW-1185">Reference proteome</keyword>
<dbReference type="EMBL" id="MTYJ01000121">
    <property type="protein sequence ID" value="OQV13577.1"/>
    <property type="molecule type" value="Genomic_DNA"/>
</dbReference>
<reference evidence="2" key="1">
    <citation type="submission" date="2017-01" db="EMBL/GenBank/DDBJ databases">
        <title>Comparative genomics of anhydrobiosis in the tardigrade Hypsibius dujardini.</title>
        <authorList>
            <person name="Yoshida Y."/>
            <person name="Koutsovoulos G."/>
            <person name="Laetsch D."/>
            <person name="Stevens L."/>
            <person name="Kumar S."/>
            <person name="Horikawa D."/>
            <person name="Ishino K."/>
            <person name="Komine S."/>
            <person name="Tomita M."/>
            <person name="Blaxter M."/>
            <person name="Arakawa K."/>
        </authorList>
    </citation>
    <scope>NUCLEOTIDE SEQUENCE [LARGE SCALE GENOMIC DNA]</scope>
    <source>
        <strain evidence="2">Z151</strain>
    </source>
</reference>
<evidence type="ECO:0000313" key="2">
    <source>
        <dbReference type="Proteomes" id="UP000192578"/>
    </source>
</evidence>
<protein>
    <submittedName>
        <fullName evidence="1">Uncharacterized protein</fullName>
    </submittedName>
</protein>
<proteinExistence type="predicted"/>
<comment type="caution">
    <text evidence="1">The sequence shown here is derived from an EMBL/GenBank/DDBJ whole genome shotgun (WGS) entry which is preliminary data.</text>
</comment>
<dbReference type="AlphaFoldDB" id="A0A1W0WEH6"/>
<gene>
    <name evidence="1" type="ORF">BV898_12214</name>
</gene>
<accession>A0A1W0WEH6</accession>